<feature type="transmembrane region" description="Helical" evidence="1">
    <location>
        <begin position="190"/>
        <end position="208"/>
    </location>
</feature>
<proteinExistence type="predicted"/>
<dbReference type="Proteomes" id="UP000243626">
    <property type="component" value="Chromosome"/>
</dbReference>
<feature type="transmembrane region" description="Helical" evidence="1">
    <location>
        <begin position="29"/>
        <end position="50"/>
    </location>
</feature>
<evidence type="ECO:0000313" key="3">
    <source>
        <dbReference type="Proteomes" id="UP000243626"/>
    </source>
</evidence>
<protein>
    <submittedName>
        <fullName evidence="2">Uncharacterized protein</fullName>
    </submittedName>
</protein>
<accession>A0AAF1BP55</accession>
<keyword evidence="3" id="KW-1185">Reference proteome</keyword>
<dbReference type="RefSeq" id="WP_102167747.1">
    <property type="nucleotide sequence ID" value="NZ_CP136964.1"/>
</dbReference>
<gene>
    <name evidence="2" type="ORF">CJ229_003885</name>
</gene>
<dbReference type="KEGG" id="nmy:CJ229_003885"/>
<reference evidence="3" key="1">
    <citation type="submission" date="2017-09" db="EMBL/GenBank/DDBJ databases">
        <title>Bacterial strain isolated from the female urinary microbiota.</title>
        <authorList>
            <person name="Thomas-White K."/>
            <person name="Kumar N."/>
            <person name="Forster S."/>
            <person name="Putonti C."/>
            <person name="Lawley T."/>
            <person name="Wolfe A.J."/>
        </authorList>
    </citation>
    <scope>NUCLEOTIDE SEQUENCE [LARGE SCALE GENOMIC DNA]</scope>
    <source>
        <strain evidence="3">UMB0959</strain>
    </source>
</reference>
<evidence type="ECO:0000313" key="2">
    <source>
        <dbReference type="EMBL" id="WOS96860.1"/>
    </source>
</evidence>
<feature type="transmembrane region" description="Helical" evidence="1">
    <location>
        <begin position="5"/>
        <end position="23"/>
    </location>
</feature>
<keyword evidence="1" id="KW-0472">Membrane</keyword>
<sequence>MMFILLIFFFMYVFPIFFLYIPAIRTTPIVATILLVVGVVLYLVQTFMIYKLVTRPQKLLTQHEDIRYSGQLVHAEILNEEVIQENSNEISKRLLVKFLNLAGNPVKSYVKVVDSKPHEHRFERGKTIDLKLNKNGFQPPFTLNDGEYETKTSPFASVWIIFNIVYMIGFFIVTYYVQNDGYGWRFLSPVTSWIWAPISGIILLRILLKLSSSFDIVMRYHPLISFNSEEEFGELLLYGKTVEGEILSYSQTGLHVNEQPQVLFSIQYVTDEGKKLTKRIKNVISLTELHELKKGKAEIIYLPRDTDIFMVQFIEDE</sequence>
<dbReference type="EMBL" id="CP136964">
    <property type="protein sequence ID" value="WOS96860.1"/>
    <property type="molecule type" value="Genomic_DNA"/>
</dbReference>
<evidence type="ECO:0000256" key="1">
    <source>
        <dbReference type="SAM" id="Phobius"/>
    </source>
</evidence>
<feature type="transmembrane region" description="Helical" evidence="1">
    <location>
        <begin position="158"/>
        <end position="178"/>
    </location>
</feature>
<organism evidence="2 3">
    <name type="scientific">Nosocomiicoccus massiliensis</name>
    <dbReference type="NCBI Taxonomy" id="1232430"/>
    <lineage>
        <taxon>Bacteria</taxon>
        <taxon>Bacillati</taxon>
        <taxon>Bacillota</taxon>
        <taxon>Bacilli</taxon>
        <taxon>Bacillales</taxon>
        <taxon>Staphylococcaceae</taxon>
        <taxon>Nosocomiicoccus</taxon>
    </lineage>
</organism>
<keyword evidence="1" id="KW-1133">Transmembrane helix</keyword>
<dbReference type="AlphaFoldDB" id="A0AAF1BP55"/>
<name>A0AAF1BP55_9STAP</name>
<keyword evidence="1" id="KW-0812">Transmembrane</keyword>